<dbReference type="AlphaFoldDB" id="A0A4S3B387"/>
<organism evidence="2 3">
    <name type="scientific">Vagococcus silagei</name>
    <dbReference type="NCBI Taxonomy" id="2508885"/>
    <lineage>
        <taxon>Bacteria</taxon>
        <taxon>Bacillati</taxon>
        <taxon>Bacillota</taxon>
        <taxon>Bacilli</taxon>
        <taxon>Lactobacillales</taxon>
        <taxon>Enterococcaceae</taxon>
        <taxon>Vagococcus</taxon>
    </lineage>
</organism>
<gene>
    <name evidence="2" type="ORF">ESZ54_08885</name>
</gene>
<sequence>MKRYIFLMCQSLVLIALFFQMNMIVSAEDLPPGMLIGDEEGITVDGTGAYYIQKGDLKPGDHFVKVIKLMNTEKNDRPYLLEMDVAPKVKTGKIDFYQAIQVTVKLNDRQIYKGNLIGEGEPNIKKNRLKLGTYAFGEMAVLEVTFDVTDKLPVEVWQTKSEAIIKWNFYATKMSPITPESTKFGEKPKKVLGFLRLPQTGEEWRGLFYKIITGVLIICVTLIFSRRYQDKQRQIGKR</sequence>
<evidence type="ECO:0008006" key="4">
    <source>
        <dbReference type="Google" id="ProtNLM"/>
    </source>
</evidence>
<dbReference type="Proteomes" id="UP000310506">
    <property type="component" value="Unassembled WGS sequence"/>
</dbReference>
<keyword evidence="1" id="KW-0472">Membrane</keyword>
<evidence type="ECO:0000313" key="2">
    <source>
        <dbReference type="EMBL" id="THB60697.1"/>
    </source>
</evidence>
<evidence type="ECO:0000256" key="1">
    <source>
        <dbReference type="SAM" id="Phobius"/>
    </source>
</evidence>
<comment type="caution">
    <text evidence="2">The sequence shown here is derived from an EMBL/GenBank/DDBJ whole genome shotgun (WGS) entry which is preliminary data.</text>
</comment>
<name>A0A4S3B387_9ENTE</name>
<keyword evidence="3" id="KW-1185">Reference proteome</keyword>
<dbReference type="RefSeq" id="WP_136137322.1">
    <property type="nucleotide sequence ID" value="NZ_SDGV01000018.1"/>
</dbReference>
<dbReference type="OrthoDB" id="2180068at2"/>
<reference evidence="2 3" key="1">
    <citation type="submission" date="2019-01" db="EMBL/GenBank/DDBJ databases">
        <title>Vagococcus silagei sp. nov. isolated from brewer's grain.</title>
        <authorList>
            <person name="Guu J.-R."/>
        </authorList>
    </citation>
    <scope>NUCLEOTIDE SEQUENCE [LARGE SCALE GENOMIC DNA]</scope>
    <source>
        <strain evidence="2 3">2B-2</strain>
    </source>
</reference>
<accession>A0A4S3B387</accession>
<evidence type="ECO:0000313" key="3">
    <source>
        <dbReference type="Proteomes" id="UP000310506"/>
    </source>
</evidence>
<proteinExistence type="predicted"/>
<feature type="transmembrane region" description="Helical" evidence="1">
    <location>
        <begin position="207"/>
        <end position="225"/>
    </location>
</feature>
<keyword evidence="1" id="KW-1133">Transmembrane helix</keyword>
<keyword evidence="1" id="KW-0812">Transmembrane</keyword>
<protein>
    <recommendedName>
        <fullName evidence="4">LPXTG cell wall anchor domain-containing protein</fullName>
    </recommendedName>
</protein>
<dbReference type="EMBL" id="SDGV01000018">
    <property type="protein sequence ID" value="THB60697.1"/>
    <property type="molecule type" value="Genomic_DNA"/>
</dbReference>